<protein>
    <submittedName>
        <fullName evidence="1">Uncharacterized protein</fullName>
    </submittedName>
</protein>
<comment type="caution">
    <text evidence="1">The sequence shown here is derived from an EMBL/GenBank/DDBJ whole genome shotgun (WGS) entry which is preliminary data.</text>
</comment>
<dbReference type="PANTHER" id="PTHR35548:SF1">
    <property type="entry name" value="EXPRESSED PROTEIN"/>
    <property type="match status" value="1"/>
</dbReference>
<gene>
    <name evidence="1" type="ORF">DUNSADRAFT_2979</name>
</gene>
<keyword evidence="2" id="KW-1185">Reference proteome</keyword>
<dbReference type="PANTHER" id="PTHR35548">
    <property type="entry name" value="EXPRESSED PROTEIN"/>
    <property type="match status" value="1"/>
</dbReference>
<evidence type="ECO:0000313" key="1">
    <source>
        <dbReference type="EMBL" id="KAF5838369.1"/>
    </source>
</evidence>
<organism evidence="1 2">
    <name type="scientific">Dunaliella salina</name>
    <name type="common">Green alga</name>
    <name type="synonym">Protococcus salinus</name>
    <dbReference type="NCBI Taxonomy" id="3046"/>
    <lineage>
        <taxon>Eukaryota</taxon>
        <taxon>Viridiplantae</taxon>
        <taxon>Chlorophyta</taxon>
        <taxon>core chlorophytes</taxon>
        <taxon>Chlorophyceae</taxon>
        <taxon>CS clade</taxon>
        <taxon>Chlamydomonadales</taxon>
        <taxon>Dunaliellaceae</taxon>
        <taxon>Dunaliella</taxon>
    </lineage>
</organism>
<proteinExistence type="predicted"/>
<dbReference type="EMBL" id="MU069581">
    <property type="protein sequence ID" value="KAF5838369.1"/>
    <property type="molecule type" value="Genomic_DNA"/>
</dbReference>
<dbReference type="InterPro" id="IPR038934">
    <property type="entry name" value="At5g64816-like"/>
</dbReference>
<sequence length="102" mass="11468">MVFGFLKRGQKDWRESESEDWNEPKFRCERLCTTPKLLEKLGNTAKDPTPNTCVTVCGTSGLDACTDACQRTACANAHHVPAWNDACLQRCASECMKLQRSR</sequence>
<evidence type="ECO:0000313" key="2">
    <source>
        <dbReference type="Proteomes" id="UP000815325"/>
    </source>
</evidence>
<name>A0ABQ7GUY4_DUNSA</name>
<accession>A0ABQ7GUY4</accession>
<reference evidence="1" key="1">
    <citation type="submission" date="2017-08" db="EMBL/GenBank/DDBJ databases">
        <authorList>
            <person name="Polle J.E."/>
            <person name="Barry K."/>
            <person name="Cushman J."/>
            <person name="Schmutz J."/>
            <person name="Tran D."/>
            <person name="Hathwaick L.T."/>
            <person name="Yim W.C."/>
            <person name="Jenkins J."/>
            <person name="Mckie-Krisberg Z.M."/>
            <person name="Prochnik S."/>
            <person name="Lindquist E."/>
            <person name="Dockter R.B."/>
            <person name="Adam C."/>
            <person name="Molina H."/>
            <person name="Bunkerborg J."/>
            <person name="Jin E."/>
            <person name="Buchheim M."/>
            <person name="Magnuson J."/>
        </authorList>
    </citation>
    <scope>NUCLEOTIDE SEQUENCE</scope>
    <source>
        <strain evidence="1">CCAP 19/18</strain>
    </source>
</reference>
<dbReference type="Proteomes" id="UP000815325">
    <property type="component" value="Unassembled WGS sequence"/>
</dbReference>